<comment type="subunit">
    <text evidence="8">Component of the Mediator complex.</text>
</comment>
<name>A0A4P9ZM04_9FUNG</name>
<accession>A0A4P9ZM04</accession>
<dbReference type="AlphaFoldDB" id="A0A4P9ZM04"/>
<evidence type="ECO:0000256" key="1">
    <source>
        <dbReference type="ARBA" id="ARBA00004123"/>
    </source>
</evidence>
<dbReference type="Pfam" id="PF10156">
    <property type="entry name" value="Med17"/>
    <property type="match status" value="1"/>
</dbReference>
<feature type="region of interest" description="Disordered" evidence="9">
    <location>
        <begin position="79"/>
        <end position="139"/>
    </location>
</feature>
<keyword evidence="8" id="KW-0010">Activator</keyword>
<organism evidence="10 11">
    <name type="scientific">Dimargaris cristalligena</name>
    <dbReference type="NCBI Taxonomy" id="215637"/>
    <lineage>
        <taxon>Eukaryota</taxon>
        <taxon>Fungi</taxon>
        <taxon>Fungi incertae sedis</taxon>
        <taxon>Zoopagomycota</taxon>
        <taxon>Kickxellomycotina</taxon>
        <taxon>Dimargaritomycetes</taxon>
        <taxon>Dimargaritales</taxon>
        <taxon>Dimargaritaceae</taxon>
        <taxon>Dimargaris</taxon>
    </lineage>
</organism>
<evidence type="ECO:0000256" key="5">
    <source>
        <dbReference type="ARBA" id="ARBA00023163"/>
    </source>
</evidence>
<feature type="region of interest" description="Disordered" evidence="9">
    <location>
        <begin position="1"/>
        <end position="50"/>
    </location>
</feature>
<feature type="compositionally biased region" description="Polar residues" evidence="9">
    <location>
        <begin position="128"/>
        <end position="139"/>
    </location>
</feature>
<dbReference type="InterPro" id="IPR019313">
    <property type="entry name" value="Mediator_Med17"/>
</dbReference>
<dbReference type="GO" id="GO:0070847">
    <property type="term" value="C:core mediator complex"/>
    <property type="evidence" value="ECO:0007669"/>
    <property type="project" value="TreeGrafter"/>
</dbReference>
<evidence type="ECO:0000256" key="4">
    <source>
        <dbReference type="ARBA" id="ARBA00023015"/>
    </source>
</evidence>
<evidence type="ECO:0000256" key="6">
    <source>
        <dbReference type="ARBA" id="ARBA00023242"/>
    </source>
</evidence>
<reference evidence="11" key="1">
    <citation type="journal article" date="2018" name="Nat. Microbiol.">
        <title>Leveraging single-cell genomics to expand the fungal tree of life.</title>
        <authorList>
            <person name="Ahrendt S.R."/>
            <person name="Quandt C.A."/>
            <person name="Ciobanu D."/>
            <person name="Clum A."/>
            <person name="Salamov A."/>
            <person name="Andreopoulos B."/>
            <person name="Cheng J.F."/>
            <person name="Woyke T."/>
            <person name="Pelin A."/>
            <person name="Henrissat B."/>
            <person name="Reynolds N.K."/>
            <person name="Benny G.L."/>
            <person name="Smith M.E."/>
            <person name="James T.Y."/>
            <person name="Grigoriev I.V."/>
        </authorList>
    </citation>
    <scope>NUCLEOTIDE SEQUENCE [LARGE SCALE GENOMIC DNA]</scope>
    <source>
        <strain evidence="11">RSA 468</strain>
    </source>
</reference>
<evidence type="ECO:0000256" key="3">
    <source>
        <dbReference type="ARBA" id="ARBA00019610"/>
    </source>
</evidence>
<sequence length="321" mass="34522">MASELHPSSAHGPPPEKKLRLALEDATAVPQPTSDKPLPTSAAAAVPYDVTEKGFLVYKPPLSTTDRLNEQVFKLWSQNPNLRGLPDTTDASSSEPSIADPEKTPDTSRQKAEEGVGNSVKDDDDDSNPSTETQRSISEMQQHLHEQLFHAHSEVGVAFDVVNQLLAYLKPAAAAITTGATTNGSSKTSDPLAVLAANKAAAAAAASQPLPLPANAISFTYINPSKPDTSAQILKAKLGLAAKRSQLKAASQILSQHATSLETVINEEHSFWKQALELRQKNWIIQSRKLDEGKIGGRDNIRSTFHVLYGYENGKGMKNDS</sequence>
<gene>
    <name evidence="8" type="primary">MED17</name>
    <name evidence="10" type="ORF">BJ085DRAFT_28377</name>
</gene>
<keyword evidence="11" id="KW-1185">Reference proteome</keyword>
<keyword evidence="5 8" id="KW-0804">Transcription</keyword>
<evidence type="ECO:0000313" key="10">
    <source>
        <dbReference type="EMBL" id="RKP33541.1"/>
    </source>
</evidence>
<comment type="function">
    <text evidence="8">Component of the Mediator complex, a coactivator involved in the regulated transcription of nearly all RNA polymerase II-dependent genes. Mediator functions as a bridge to convey information from gene-specific regulatory proteins to the basal RNA polymerase II transcription machinery. Mediator is recruited to promoters by direct interactions with regulatory proteins and serves as a scaffold for the assembly of a functional preinitiation complex with RNA polymerase II and the general transcription factors.</text>
</comment>
<dbReference type="EMBL" id="ML003768">
    <property type="protein sequence ID" value="RKP33541.1"/>
    <property type="molecule type" value="Genomic_DNA"/>
</dbReference>
<keyword evidence="4 8" id="KW-0805">Transcription regulation</keyword>
<comment type="similarity">
    <text evidence="2 8">Belongs to the Mediator complex subunit 17 family.</text>
</comment>
<evidence type="ECO:0000256" key="2">
    <source>
        <dbReference type="ARBA" id="ARBA00005635"/>
    </source>
</evidence>
<feature type="compositionally biased region" description="Basic and acidic residues" evidence="9">
    <location>
        <begin position="100"/>
        <end position="114"/>
    </location>
</feature>
<proteinExistence type="inferred from homology"/>
<dbReference type="PANTHER" id="PTHR13114:SF7">
    <property type="entry name" value="MEDIATOR OF RNA POLYMERASE II TRANSCRIPTION SUBUNIT 17"/>
    <property type="match status" value="1"/>
</dbReference>
<dbReference type="Proteomes" id="UP000268162">
    <property type="component" value="Unassembled WGS sequence"/>
</dbReference>
<keyword evidence="6 8" id="KW-0539">Nucleus</keyword>
<feature type="compositionally biased region" description="Basic and acidic residues" evidence="9">
    <location>
        <begin position="14"/>
        <end position="23"/>
    </location>
</feature>
<dbReference type="GO" id="GO:0016592">
    <property type="term" value="C:mediator complex"/>
    <property type="evidence" value="ECO:0007669"/>
    <property type="project" value="InterPro"/>
</dbReference>
<evidence type="ECO:0000256" key="7">
    <source>
        <dbReference type="ARBA" id="ARBA00032014"/>
    </source>
</evidence>
<comment type="subcellular location">
    <subcellularLocation>
        <location evidence="1 8">Nucleus</location>
    </subcellularLocation>
</comment>
<dbReference type="GO" id="GO:0003712">
    <property type="term" value="F:transcription coregulator activity"/>
    <property type="evidence" value="ECO:0007669"/>
    <property type="project" value="InterPro"/>
</dbReference>
<dbReference type="STRING" id="215637.A0A4P9ZM04"/>
<dbReference type="GO" id="GO:0006357">
    <property type="term" value="P:regulation of transcription by RNA polymerase II"/>
    <property type="evidence" value="ECO:0007669"/>
    <property type="project" value="InterPro"/>
</dbReference>
<evidence type="ECO:0000256" key="9">
    <source>
        <dbReference type="SAM" id="MobiDB-lite"/>
    </source>
</evidence>
<evidence type="ECO:0000256" key="8">
    <source>
        <dbReference type="RuleBase" id="RU364140"/>
    </source>
</evidence>
<dbReference type="PANTHER" id="PTHR13114">
    <property type="entry name" value="MEDIATOR OF RNA POLYMERASE II TRANSCRIPTION SUBUNIT 17"/>
    <property type="match status" value="1"/>
</dbReference>
<protein>
    <recommendedName>
        <fullName evidence="3 8">Mediator of RNA polymerase II transcription subunit 17</fullName>
    </recommendedName>
    <alternativeName>
        <fullName evidence="7 8">Mediator complex subunit 17</fullName>
    </alternativeName>
</protein>
<evidence type="ECO:0000313" key="11">
    <source>
        <dbReference type="Proteomes" id="UP000268162"/>
    </source>
</evidence>